<dbReference type="GO" id="GO:0000086">
    <property type="term" value="P:G2/M transition of mitotic cell cycle"/>
    <property type="evidence" value="ECO:0007669"/>
    <property type="project" value="TreeGrafter"/>
</dbReference>
<dbReference type="AlphaFoldDB" id="A0A8S0ZUB9"/>
<evidence type="ECO:0000313" key="3">
    <source>
        <dbReference type="Proteomes" id="UP000494106"/>
    </source>
</evidence>
<accession>A0A8S0ZUB9</accession>
<dbReference type="GO" id="GO:0005634">
    <property type="term" value="C:nucleus"/>
    <property type="evidence" value="ECO:0007669"/>
    <property type="project" value="TreeGrafter"/>
</dbReference>
<dbReference type="PANTHER" id="PTHR10828">
    <property type="entry name" value="M-PHASE INDUCER PHOSPHATASE DUAL SPECIFICITY PHOSPHATASE CDC25"/>
    <property type="match status" value="1"/>
</dbReference>
<dbReference type="GO" id="GO:0110032">
    <property type="term" value="P:positive regulation of G2/MI transition of meiotic cell cycle"/>
    <property type="evidence" value="ECO:0007669"/>
    <property type="project" value="TreeGrafter"/>
</dbReference>
<dbReference type="EC" id="3.1.3.48" evidence="1"/>
<proteinExistence type="predicted"/>
<dbReference type="InterPro" id="IPR000751">
    <property type="entry name" value="MPI_Phosphatase"/>
</dbReference>
<dbReference type="SUPFAM" id="SSF52821">
    <property type="entry name" value="Rhodanese/Cell cycle control phosphatase"/>
    <property type="match status" value="1"/>
</dbReference>
<gene>
    <name evidence="2" type="ORF">APLA_LOCUS7395</name>
</gene>
<protein>
    <recommendedName>
        <fullName evidence="1">protein-tyrosine-phosphatase</fullName>
        <ecNumber evidence="1">3.1.3.48</ecNumber>
    </recommendedName>
</protein>
<reference evidence="2 3" key="1">
    <citation type="submission" date="2020-04" db="EMBL/GenBank/DDBJ databases">
        <authorList>
            <person name="Wallbank WR R."/>
            <person name="Pardo Diaz C."/>
            <person name="Kozak K."/>
            <person name="Martin S."/>
            <person name="Jiggins C."/>
            <person name="Moest M."/>
            <person name="Warren A I."/>
            <person name="Byers J.R.P. K."/>
            <person name="Montejo-Kovacevich G."/>
            <person name="Yen C E."/>
        </authorList>
    </citation>
    <scope>NUCLEOTIDE SEQUENCE [LARGE SCALE GENOMIC DNA]</scope>
</reference>
<dbReference type="GO" id="GO:0005737">
    <property type="term" value="C:cytoplasm"/>
    <property type="evidence" value="ECO:0007669"/>
    <property type="project" value="TreeGrafter"/>
</dbReference>
<dbReference type="OrthoDB" id="26523at2759"/>
<dbReference type="GO" id="GO:0010971">
    <property type="term" value="P:positive regulation of G2/M transition of mitotic cell cycle"/>
    <property type="evidence" value="ECO:0007669"/>
    <property type="project" value="TreeGrafter"/>
</dbReference>
<keyword evidence="3" id="KW-1185">Reference proteome</keyword>
<dbReference type="InterPro" id="IPR036873">
    <property type="entry name" value="Rhodanese-like_dom_sf"/>
</dbReference>
<evidence type="ECO:0000256" key="1">
    <source>
        <dbReference type="ARBA" id="ARBA00013064"/>
    </source>
</evidence>
<sequence length="68" mass="8325">MGPRFLRASDRASNTARYPRLQYPEMYLLHAGYRAFYRQFPELCRPRGYTAMLDPRHRRSLRLHRDMH</sequence>
<comment type="caution">
    <text evidence="2">The sequence shown here is derived from an EMBL/GenBank/DDBJ whole genome shotgun (WGS) entry which is preliminary data.</text>
</comment>
<dbReference type="Proteomes" id="UP000494106">
    <property type="component" value="Unassembled WGS sequence"/>
</dbReference>
<dbReference type="PANTHER" id="PTHR10828:SF17">
    <property type="entry name" value="PROTEIN-TYROSINE-PHOSPHATASE"/>
    <property type="match status" value="1"/>
</dbReference>
<evidence type="ECO:0000313" key="2">
    <source>
        <dbReference type="EMBL" id="CAB3238324.1"/>
    </source>
</evidence>
<dbReference type="GO" id="GO:0004725">
    <property type="term" value="F:protein tyrosine phosphatase activity"/>
    <property type="evidence" value="ECO:0007669"/>
    <property type="project" value="UniProtKB-EC"/>
</dbReference>
<name>A0A8S0ZUB9_ARCPL</name>
<dbReference type="Gene3D" id="3.40.250.10">
    <property type="entry name" value="Rhodanese-like domain"/>
    <property type="match status" value="1"/>
</dbReference>
<dbReference type="EMBL" id="CADEBC010000497">
    <property type="protein sequence ID" value="CAB3238324.1"/>
    <property type="molecule type" value="Genomic_DNA"/>
</dbReference>
<dbReference type="PRINTS" id="PR00716">
    <property type="entry name" value="MPIPHPHTASE"/>
</dbReference>
<organism evidence="2 3">
    <name type="scientific">Arctia plantaginis</name>
    <name type="common">Wood tiger moth</name>
    <name type="synonym">Phalaena plantaginis</name>
    <dbReference type="NCBI Taxonomy" id="874455"/>
    <lineage>
        <taxon>Eukaryota</taxon>
        <taxon>Metazoa</taxon>
        <taxon>Ecdysozoa</taxon>
        <taxon>Arthropoda</taxon>
        <taxon>Hexapoda</taxon>
        <taxon>Insecta</taxon>
        <taxon>Pterygota</taxon>
        <taxon>Neoptera</taxon>
        <taxon>Endopterygota</taxon>
        <taxon>Lepidoptera</taxon>
        <taxon>Glossata</taxon>
        <taxon>Ditrysia</taxon>
        <taxon>Noctuoidea</taxon>
        <taxon>Erebidae</taxon>
        <taxon>Arctiinae</taxon>
        <taxon>Arctia</taxon>
    </lineage>
</organism>